<evidence type="ECO:0000256" key="1">
    <source>
        <dbReference type="SAM" id="MobiDB-lite"/>
    </source>
</evidence>
<accession>A0AAD3YAU6</accession>
<dbReference type="AlphaFoldDB" id="A0AAD3YAU6"/>
<feature type="compositionally biased region" description="Basic and acidic residues" evidence="1">
    <location>
        <begin position="61"/>
        <end position="70"/>
    </location>
</feature>
<feature type="compositionally biased region" description="Basic and acidic residues" evidence="1">
    <location>
        <begin position="222"/>
        <end position="231"/>
    </location>
</feature>
<organism evidence="2 3">
    <name type="scientific">Cutaneotrichosporon spelunceum</name>
    <dbReference type="NCBI Taxonomy" id="1672016"/>
    <lineage>
        <taxon>Eukaryota</taxon>
        <taxon>Fungi</taxon>
        <taxon>Dikarya</taxon>
        <taxon>Basidiomycota</taxon>
        <taxon>Agaricomycotina</taxon>
        <taxon>Tremellomycetes</taxon>
        <taxon>Trichosporonales</taxon>
        <taxon>Trichosporonaceae</taxon>
        <taxon>Cutaneotrichosporon</taxon>
    </lineage>
</organism>
<feature type="compositionally biased region" description="Basic and acidic residues" evidence="1">
    <location>
        <begin position="99"/>
        <end position="111"/>
    </location>
</feature>
<name>A0AAD3YAU6_9TREE</name>
<feature type="compositionally biased region" description="Basic residues" evidence="1">
    <location>
        <begin position="233"/>
        <end position="250"/>
    </location>
</feature>
<evidence type="ECO:0000313" key="2">
    <source>
        <dbReference type="EMBL" id="GMK55089.1"/>
    </source>
</evidence>
<reference evidence="2" key="2">
    <citation type="submission" date="2023-06" db="EMBL/GenBank/DDBJ databases">
        <authorList>
            <person name="Kobayashi Y."/>
            <person name="Kayamori A."/>
            <person name="Aoki K."/>
            <person name="Shiwa Y."/>
            <person name="Fujita N."/>
            <person name="Sugita T."/>
            <person name="Iwasaki W."/>
            <person name="Tanaka N."/>
            <person name="Takashima M."/>
        </authorList>
    </citation>
    <scope>NUCLEOTIDE SEQUENCE</scope>
    <source>
        <strain evidence="2">HIS016</strain>
    </source>
</reference>
<reference evidence="2" key="1">
    <citation type="journal article" date="2023" name="BMC Genomics">
        <title>Chromosome-level genome assemblies of Cutaneotrichosporon spp. (Trichosporonales, Basidiomycota) reveal imbalanced evolution between nucleotide sequences and chromosome synteny.</title>
        <authorList>
            <person name="Kobayashi Y."/>
            <person name="Kayamori A."/>
            <person name="Aoki K."/>
            <person name="Shiwa Y."/>
            <person name="Matsutani M."/>
            <person name="Fujita N."/>
            <person name="Sugita T."/>
            <person name="Iwasaki W."/>
            <person name="Tanaka N."/>
            <person name="Takashima M."/>
        </authorList>
    </citation>
    <scope>NUCLEOTIDE SEQUENCE</scope>
    <source>
        <strain evidence="2">HIS016</strain>
    </source>
</reference>
<gene>
    <name evidence="2" type="ORF">CspeluHIS016_0201450</name>
</gene>
<keyword evidence="3" id="KW-1185">Reference proteome</keyword>
<feature type="region of interest" description="Disordered" evidence="1">
    <location>
        <begin position="200"/>
        <end position="250"/>
    </location>
</feature>
<proteinExistence type="predicted"/>
<protein>
    <submittedName>
        <fullName evidence="2">Uncharacterized protein</fullName>
    </submittedName>
</protein>
<comment type="caution">
    <text evidence="2">The sequence shown here is derived from an EMBL/GenBank/DDBJ whole genome shotgun (WGS) entry which is preliminary data.</text>
</comment>
<dbReference type="Proteomes" id="UP001222932">
    <property type="component" value="Unassembled WGS sequence"/>
</dbReference>
<dbReference type="EMBL" id="BTCM01000002">
    <property type="protein sequence ID" value="GMK55089.1"/>
    <property type="molecule type" value="Genomic_DNA"/>
</dbReference>
<feature type="region of interest" description="Disordered" evidence="1">
    <location>
        <begin position="54"/>
        <end position="129"/>
    </location>
</feature>
<evidence type="ECO:0000313" key="3">
    <source>
        <dbReference type="Proteomes" id="UP001222932"/>
    </source>
</evidence>
<sequence length="250" mass="25907">MALPTPEALTLAANVFHADVDAWLPPSFGVARSQEAKEAEWAAARAFGALRGADRLGLGHPDAEDPEARRAAQVSRAGGDILKKALKRKVDDAGPASTPEKEDRDDGESRSRAVASKKRKTVDAFGKGKQAAVHPLLNLKNPIPGYDAPPEAKKAAVIKEKTEVDDSVNAAAALAASLSTGSATMSVVGKSAPTMSGVISAKIAPGSPKSPKTKISASSSEHASDAPEPKSKAALRREKRKAAKARKAAL</sequence>